<reference evidence="2" key="1">
    <citation type="journal article" date="2024" name="Gigascience">
        <title>Chromosome-level genome of the poultry shaft louse Menopon gallinae provides insight into the host-switching and adaptive evolution of parasitic lice.</title>
        <authorList>
            <person name="Xu Y."/>
            <person name="Ma L."/>
            <person name="Liu S."/>
            <person name="Liang Y."/>
            <person name="Liu Q."/>
            <person name="He Z."/>
            <person name="Tian L."/>
            <person name="Duan Y."/>
            <person name="Cai W."/>
            <person name="Li H."/>
            <person name="Song F."/>
        </authorList>
    </citation>
    <scope>NUCLEOTIDE SEQUENCE</scope>
    <source>
        <strain evidence="2">Cailab_2023a</strain>
    </source>
</reference>
<sequence>MKVDLILRIAALIICVVIVVKVDSRPRYVECTDNMECGLDSCCVLGGGRFSIPRCAALREVHSICRPTGHMPINATVSYPDGESVKLTNIFSIMCPCQPGLFCSERTGTCLNLSDTLTLNSIN</sequence>
<evidence type="ECO:0000256" key="1">
    <source>
        <dbReference type="SAM" id="SignalP"/>
    </source>
</evidence>
<dbReference type="EMBL" id="JARGDH010000004">
    <property type="protein sequence ID" value="KAL0269703.1"/>
    <property type="molecule type" value="Genomic_DNA"/>
</dbReference>
<evidence type="ECO:0000313" key="2">
    <source>
        <dbReference type="EMBL" id="KAL0269703.1"/>
    </source>
</evidence>
<feature type="chain" id="PRO_5043677171" description="Astakine" evidence="1">
    <location>
        <begin position="25"/>
        <end position="123"/>
    </location>
</feature>
<dbReference type="AlphaFoldDB" id="A0AAW2HJM1"/>
<protein>
    <recommendedName>
        <fullName evidence="3">Astakine</fullName>
    </recommendedName>
</protein>
<dbReference type="Gene3D" id="2.10.80.10">
    <property type="entry name" value="Lipase, subunit A"/>
    <property type="match status" value="1"/>
</dbReference>
<proteinExistence type="predicted"/>
<organism evidence="2">
    <name type="scientific">Menopon gallinae</name>
    <name type="common">poultry shaft louse</name>
    <dbReference type="NCBI Taxonomy" id="328185"/>
    <lineage>
        <taxon>Eukaryota</taxon>
        <taxon>Metazoa</taxon>
        <taxon>Ecdysozoa</taxon>
        <taxon>Arthropoda</taxon>
        <taxon>Hexapoda</taxon>
        <taxon>Insecta</taxon>
        <taxon>Pterygota</taxon>
        <taxon>Neoptera</taxon>
        <taxon>Paraneoptera</taxon>
        <taxon>Psocodea</taxon>
        <taxon>Troctomorpha</taxon>
        <taxon>Phthiraptera</taxon>
        <taxon>Amblycera</taxon>
        <taxon>Menoponidae</taxon>
        <taxon>Menopon</taxon>
    </lineage>
</organism>
<gene>
    <name evidence="2" type="ORF">PYX00_007342</name>
</gene>
<name>A0AAW2HJM1_9NEOP</name>
<feature type="signal peptide" evidence="1">
    <location>
        <begin position="1"/>
        <end position="24"/>
    </location>
</feature>
<accession>A0AAW2HJM1</accession>
<keyword evidence="1" id="KW-0732">Signal</keyword>
<comment type="caution">
    <text evidence="2">The sequence shown here is derived from an EMBL/GenBank/DDBJ whole genome shotgun (WGS) entry which is preliminary data.</text>
</comment>
<evidence type="ECO:0008006" key="3">
    <source>
        <dbReference type="Google" id="ProtNLM"/>
    </source>
</evidence>